<dbReference type="PATRIC" id="fig|46224.3.peg.2029"/>
<dbReference type="GO" id="GO:0032153">
    <property type="term" value="C:cell division site"/>
    <property type="evidence" value="ECO:0007669"/>
    <property type="project" value="TreeGrafter"/>
</dbReference>
<feature type="transmembrane region" description="Helical" evidence="6">
    <location>
        <begin position="12"/>
        <end position="31"/>
    </location>
</feature>
<feature type="transmembrane region" description="Helical" evidence="6">
    <location>
        <begin position="74"/>
        <end position="98"/>
    </location>
</feature>
<evidence type="ECO:0000256" key="5">
    <source>
        <dbReference type="ARBA" id="ARBA00023136"/>
    </source>
</evidence>
<evidence type="ECO:0000256" key="6">
    <source>
        <dbReference type="SAM" id="Phobius"/>
    </source>
</evidence>
<dbReference type="InterPro" id="IPR018365">
    <property type="entry name" value="Cell_cycle_FtsW-rel_CS"/>
</dbReference>
<dbReference type="RefSeq" id="WP_066229277.1">
    <property type="nucleotide sequence ID" value="NZ_JARMRX010000050.1"/>
</dbReference>
<evidence type="ECO:0000256" key="2">
    <source>
        <dbReference type="ARBA" id="ARBA00022692"/>
    </source>
</evidence>
<protein>
    <recommendedName>
        <fullName evidence="9">Rod shape-determining protein RodA</fullName>
    </recommendedName>
</protein>
<dbReference type="InterPro" id="IPR001182">
    <property type="entry name" value="FtsW/RodA"/>
</dbReference>
<feature type="transmembrane region" description="Helical" evidence="6">
    <location>
        <begin position="170"/>
        <end position="186"/>
    </location>
</feature>
<evidence type="ECO:0000256" key="4">
    <source>
        <dbReference type="ARBA" id="ARBA00022989"/>
    </source>
</evidence>
<keyword evidence="2 6" id="KW-0812">Transmembrane</keyword>
<keyword evidence="5 6" id="KW-0472">Membrane</keyword>
<feature type="transmembrane region" description="Helical" evidence="6">
    <location>
        <begin position="193"/>
        <end position="213"/>
    </location>
</feature>
<organism evidence="7 8">
    <name type="scientific">Heyndrickxia sporothermodurans</name>
    <dbReference type="NCBI Taxonomy" id="46224"/>
    <lineage>
        <taxon>Bacteria</taxon>
        <taxon>Bacillati</taxon>
        <taxon>Bacillota</taxon>
        <taxon>Bacilli</taxon>
        <taxon>Bacillales</taxon>
        <taxon>Bacillaceae</taxon>
        <taxon>Heyndrickxia</taxon>
    </lineage>
</organism>
<feature type="transmembrane region" description="Helical" evidence="6">
    <location>
        <begin position="290"/>
        <end position="308"/>
    </location>
</feature>
<dbReference type="PANTHER" id="PTHR30474:SF1">
    <property type="entry name" value="PEPTIDOGLYCAN GLYCOSYLTRANSFERASE MRDB"/>
    <property type="match status" value="1"/>
</dbReference>
<evidence type="ECO:0008006" key="9">
    <source>
        <dbReference type="Google" id="ProtNLM"/>
    </source>
</evidence>
<reference evidence="7 8" key="1">
    <citation type="submission" date="2016-01" db="EMBL/GenBank/DDBJ databases">
        <title>Genome Sequences of Twelve Sporeforming Bacillus Species Isolated from Foods.</title>
        <authorList>
            <person name="Berendsen E.M."/>
            <person name="Wells-Bennik M.H."/>
            <person name="Krawcyk A.O."/>
            <person name="De Jong A."/>
            <person name="Holsappel S."/>
            <person name="Eijlander R.T."/>
            <person name="Kuipers O.P."/>
        </authorList>
    </citation>
    <scope>NUCLEOTIDE SEQUENCE [LARGE SCALE GENOMIC DNA]</scope>
    <source>
        <strain evidence="7 8">B4102</strain>
    </source>
</reference>
<feature type="transmembrane region" description="Helical" evidence="6">
    <location>
        <begin position="357"/>
        <end position="377"/>
    </location>
</feature>
<keyword evidence="8" id="KW-1185">Reference proteome</keyword>
<dbReference type="GO" id="GO:0008360">
    <property type="term" value="P:regulation of cell shape"/>
    <property type="evidence" value="ECO:0007669"/>
    <property type="project" value="UniProtKB-KW"/>
</dbReference>
<dbReference type="Pfam" id="PF01098">
    <property type="entry name" value="FTSW_RODA_SPOVE"/>
    <property type="match status" value="1"/>
</dbReference>
<keyword evidence="3" id="KW-0133">Cell shape</keyword>
<evidence type="ECO:0000313" key="8">
    <source>
        <dbReference type="Proteomes" id="UP000075666"/>
    </source>
</evidence>
<dbReference type="GO" id="GO:0005886">
    <property type="term" value="C:plasma membrane"/>
    <property type="evidence" value="ECO:0007669"/>
    <property type="project" value="TreeGrafter"/>
</dbReference>
<sequence>MTSQKGKTSKIDYGLVLTLMLMCLVSLISIYSAQKSGQLNENYLVKQVIWYVVGVCIIAVTIHFDSDQLKKLSWYLYAFGIVLLGFLIIAPESIAHVTKGQKSWFTVPFMGTFQPSEVVKVFVIIALARTIVDHHDKFLIKTVKTDFWLLIKLGLVAGLPLALIMQQPDLGTALVVVSILLGIIFVSGITWKLLLPIFGGGGLVAGIILYFVIWMPQVLEKYLHVKPYQFNRIYSWLDPYKYKSDSGYQLINSLLAIGSGQTLGKGFNISEVDIPERQTDFIFSMIGENFGFIGASVVVSLFFMLIYHITKASLETKNNFYSYICAGVIAMITFHVFENIGMTIGLLPITGIPLPFISYGGSSLMGNMLAIGLIFSIRYHYKKYMFGTEK</sequence>
<dbReference type="EMBL" id="LQYN01000028">
    <property type="protein sequence ID" value="KYD08865.1"/>
    <property type="molecule type" value="Genomic_DNA"/>
</dbReference>
<feature type="transmembrane region" description="Helical" evidence="6">
    <location>
        <begin position="147"/>
        <end position="164"/>
    </location>
</feature>
<dbReference type="Proteomes" id="UP000075666">
    <property type="component" value="Unassembled WGS sequence"/>
</dbReference>
<dbReference type="GO" id="GO:0051301">
    <property type="term" value="P:cell division"/>
    <property type="evidence" value="ECO:0007669"/>
    <property type="project" value="InterPro"/>
</dbReference>
<comment type="caution">
    <text evidence="7">The sequence shown here is derived from an EMBL/GenBank/DDBJ whole genome shotgun (WGS) entry which is preliminary data.</text>
</comment>
<dbReference type="STRING" id="46224.B4102_1872"/>
<gene>
    <name evidence="7" type="ORF">B4102_1872</name>
</gene>
<proteinExistence type="predicted"/>
<evidence type="ECO:0000313" key="7">
    <source>
        <dbReference type="EMBL" id="KYD08865.1"/>
    </source>
</evidence>
<evidence type="ECO:0000256" key="3">
    <source>
        <dbReference type="ARBA" id="ARBA00022960"/>
    </source>
</evidence>
<name>A0A150L9D0_9BACI</name>
<dbReference type="PANTHER" id="PTHR30474">
    <property type="entry name" value="CELL CYCLE PROTEIN"/>
    <property type="match status" value="1"/>
</dbReference>
<dbReference type="OrthoDB" id="9768187at2"/>
<accession>A0A150L9D0</accession>
<dbReference type="GO" id="GO:0015648">
    <property type="term" value="F:lipid-linked peptidoglycan transporter activity"/>
    <property type="evidence" value="ECO:0007669"/>
    <property type="project" value="TreeGrafter"/>
</dbReference>
<feature type="transmembrane region" description="Helical" evidence="6">
    <location>
        <begin position="43"/>
        <end position="62"/>
    </location>
</feature>
<dbReference type="PROSITE" id="PS00428">
    <property type="entry name" value="FTSW_RODA_SPOVE"/>
    <property type="match status" value="1"/>
</dbReference>
<evidence type="ECO:0000256" key="1">
    <source>
        <dbReference type="ARBA" id="ARBA00004141"/>
    </source>
</evidence>
<keyword evidence="4 6" id="KW-1133">Transmembrane helix</keyword>
<feature type="transmembrane region" description="Helical" evidence="6">
    <location>
        <begin position="320"/>
        <end position="337"/>
    </location>
</feature>
<dbReference type="AlphaFoldDB" id="A0A150L9D0"/>
<comment type="subcellular location">
    <subcellularLocation>
        <location evidence="1">Membrane</location>
        <topology evidence="1">Multi-pass membrane protein</topology>
    </subcellularLocation>
</comment>